<dbReference type="Gene3D" id="3.40.50.300">
    <property type="entry name" value="P-loop containing nucleotide triphosphate hydrolases"/>
    <property type="match status" value="1"/>
</dbReference>
<gene>
    <name evidence="2" type="ORF">SDC9_02452</name>
</gene>
<dbReference type="SUPFAM" id="SSF52540">
    <property type="entry name" value="P-loop containing nucleoside triphosphate hydrolases"/>
    <property type="match status" value="1"/>
</dbReference>
<dbReference type="AlphaFoldDB" id="A0A644STF5"/>
<evidence type="ECO:0000259" key="1">
    <source>
        <dbReference type="SMART" id="SM00382"/>
    </source>
</evidence>
<reference evidence="2" key="1">
    <citation type="submission" date="2019-08" db="EMBL/GenBank/DDBJ databases">
        <authorList>
            <person name="Kucharzyk K."/>
            <person name="Murdoch R.W."/>
            <person name="Higgins S."/>
            <person name="Loffler F."/>
        </authorList>
    </citation>
    <scope>NUCLEOTIDE SEQUENCE</scope>
</reference>
<dbReference type="InterPro" id="IPR003593">
    <property type="entry name" value="AAA+_ATPase"/>
</dbReference>
<dbReference type="InterPro" id="IPR027417">
    <property type="entry name" value="P-loop_NTPase"/>
</dbReference>
<proteinExistence type="predicted"/>
<comment type="caution">
    <text evidence="2">The sequence shown here is derived from an EMBL/GenBank/DDBJ whole genome shotgun (WGS) entry which is preliminary data.</text>
</comment>
<dbReference type="Pfam" id="PF13481">
    <property type="entry name" value="AAA_25"/>
    <property type="match status" value="1"/>
</dbReference>
<protein>
    <recommendedName>
        <fullName evidence="1">AAA+ ATPase domain-containing protein</fullName>
    </recommendedName>
</protein>
<evidence type="ECO:0000313" key="2">
    <source>
        <dbReference type="EMBL" id="MPL56961.1"/>
    </source>
</evidence>
<name>A0A644STF5_9ZZZZ</name>
<dbReference type="EMBL" id="VSSQ01000004">
    <property type="protein sequence ID" value="MPL56961.1"/>
    <property type="molecule type" value="Genomic_DNA"/>
</dbReference>
<sequence length="754" mass="84939">MKYAVDSKLSLKVQEIRTKNDRMKMPECLQDNKKAEIFIGLTNALFQCLPHREREDFLEELGNPQQKHVGIIANPNRFTGDDIVQFASEQLNRRRVQAACIVSELLGIKPEYCFDVGPATRDTESDASPSVRNRIENELEPIILFDFIPEKIQVGEEIYILSFFDDLYSFDGSVEQKLCHYSNTNKQNFLLIASSILVNIERRKKKILGIGYAPATAWPFSRVAIDKFSDAPVIFPMSLHVAFHLRKICREASLNERDCIVSGYAGDTKTFDAHCFYGRNVILLPIFSRDGYSAAIDFASMLRNAGASDVKIYPWPIMALGMPADAMTAGSGSPWKHEFLDKKVDLSEQIAPSSFLNKIIKTALSVPNFENLLAEVGLTAPKECPSQKKAEALPISTLNEIMDSPEISIDTDPSLDLIIKPHFILFMWGGSNTGKSFILLTFILGIASGTQAFFFAGSNIPRNVLLLDGELTNDQFKQRLKQLTRNKHSLFESVKKHIFCHFARETGSLDLLNPEHQKKILARIRQDNIKVLAIDNLISLADKALKGRTNELFDFFYSIEREGAAVIFVNHATKDNDDFKGPSNIRDKSQTIIHIEGRKTLIDDENSSEAVKHALKNSEDIVVRLNFDKCKLPPKLNEKYGIYHLPVDGNWNYLEGNVPVDTPLCVTTLDDDETDDKTSSDGDLNNNDSLLCNLTEDQQALYKLFLSGKVFSRADIQEHFQWGEDKAGNELKALKKKQLIIAVGSGRNIRYKKK</sequence>
<dbReference type="SMART" id="SM00382">
    <property type="entry name" value="AAA"/>
    <property type="match status" value="1"/>
</dbReference>
<feature type="domain" description="AAA+ ATPase" evidence="1">
    <location>
        <begin position="421"/>
        <end position="600"/>
    </location>
</feature>
<accession>A0A644STF5</accession>
<organism evidence="2">
    <name type="scientific">bioreactor metagenome</name>
    <dbReference type="NCBI Taxonomy" id="1076179"/>
    <lineage>
        <taxon>unclassified sequences</taxon>
        <taxon>metagenomes</taxon>
        <taxon>ecological metagenomes</taxon>
    </lineage>
</organism>